<feature type="domain" description="Rab-GAP TBC" evidence="2">
    <location>
        <begin position="63"/>
        <end position="256"/>
    </location>
</feature>
<dbReference type="EMBL" id="VXIS01000154">
    <property type="protein sequence ID" value="KAA8900458.1"/>
    <property type="molecule type" value="Genomic_DNA"/>
</dbReference>
<evidence type="ECO:0000256" key="1">
    <source>
        <dbReference type="SAM" id="MobiDB-lite"/>
    </source>
</evidence>
<reference evidence="3 4" key="1">
    <citation type="submission" date="2019-09" db="EMBL/GenBank/DDBJ databases">
        <title>Draft genome of the ectomycorrhizal ascomycete Sphaerosporella brunnea.</title>
        <authorList>
            <consortium name="DOE Joint Genome Institute"/>
            <person name="Benucci G.M."/>
            <person name="Marozzi G."/>
            <person name="Antonielli L."/>
            <person name="Sanchez S."/>
            <person name="Marco P."/>
            <person name="Wang X."/>
            <person name="Falini L.B."/>
            <person name="Barry K."/>
            <person name="Haridas S."/>
            <person name="Lipzen A."/>
            <person name="Labutti K."/>
            <person name="Grigoriev I.V."/>
            <person name="Murat C."/>
            <person name="Martin F."/>
            <person name="Albertini E."/>
            <person name="Donnini D."/>
            <person name="Bonito G."/>
        </authorList>
    </citation>
    <scope>NUCLEOTIDE SEQUENCE [LARGE SCALE GENOMIC DNA]</scope>
    <source>
        <strain evidence="3 4">Sb_GMNB300</strain>
    </source>
</reference>
<dbReference type="OrthoDB" id="294251at2759"/>
<dbReference type="InterPro" id="IPR035969">
    <property type="entry name" value="Rab-GAP_TBC_sf"/>
</dbReference>
<gene>
    <name evidence="3" type="ORF">FN846DRAFT_781804</name>
</gene>
<dbReference type="GO" id="GO:0005096">
    <property type="term" value="F:GTPase activator activity"/>
    <property type="evidence" value="ECO:0007669"/>
    <property type="project" value="TreeGrafter"/>
</dbReference>
<dbReference type="FunFam" id="1.10.472.80:FF:000055">
    <property type="entry name" value="TBC domain-containing protein C1778.09"/>
    <property type="match status" value="1"/>
</dbReference>
<dbReference type="FunFam" id="1.10.8.270:FF:000023">
    <property type="entry name" value="TBC domain-containing protein C1778.09"/>
    <property type="match status" value="1"/>
</dbReference>
<dbReference type="SMART" id="SM00164">
    <property type="entry name" value="TBC"/>
    <property type="match status" value="1"/>
</dbReference>
<evidence type="ECO:0000259" key="2">
    <source>
        <dbReference type="PROSITE" id="PS50086"/>
    </source>
</evidence>
<feature type="compositionally biased region" description="Basic and acidic residues" evidence="1">
    <location>
        <begin position="11"/>
        <end position="22"/>
    </location>
</feature>
<dbReference type="SUPFAM" id="SSF47923">
    <property type="entry name" value="Ypt/Rab-GAP domain of gyp1p"/>
    <property type="match status" value="2"/>
</dbReference>
<dbReference type="PROSITE" id="PS50086">
    <property type="entry name" value="TBC_RABGAP"/>
    <property type="match status" value="1"/>
</dbReference>
<evidence type="ECO:0000313" key="4">
    <source>
        <dbReference type="Proteomes" id="UP000326924"/>
    </source>
</evidence>
<dbReference type="PANTHER" id="PTHR47219:SF9">
    <property type="entry name" value="GTPASE ACTIVATING PROTEIN AND CENTROSOME-ASSOCIATED, ISOFORM B"/>
    <property type="match status" value="1"/>
</dbReference>
<dbReference type="InParanoid" id="A0A5J5ERN8"/>
<dbReference type="Gene3D" id="1.10.8.270">
    <property type="entry name" value="putative rabgap domain of human tbc1 domain family member 14 like domains"/>
    <property type="match status" value="1"/>
</dbReference>
<dbReference type="AlphaFoldDB" id="A0A5J5ERN8"/>
<accession>A0A5J5ERN8</accession>
<dbReference type="Pfam" id="PF00566">
    <property type="entry name" value="RabGAP-TBC"/>
    <property type="match status" value="1"/>
</dbReference>
<dbReference type="GO" id="GO:0031267">
    <property type="term" value="F:small GTPase binding"/>
    <property type="evidence" value="ECO:0007669"/>
    <property type="project" value="TreeGrafter"/>
</dbReference>
<keyword evidence="4" id="KW-1185">Reference proteome</keyword>
<dbReference type="PANTHER" id="PTHR47219">
    <property type="entry name" value="RAB GTPASE-ACTIVATING PROTEIN 1-LIKE"/>
    <property type="match status" value="1"/>
</dbReference>
<name>A0A5J5ERN8_9PEZI</name>
<dbReference type="InterPro" id="IPR000195">
    <property type="entry name" value="Rab-GAP-TBC_dom"/>
</dbReference>
<dbReference type="Gene3D" id="1.10.472.80">
    <property type="entry name" value="Ypt/Rab-GAP domain of gyp1p, domain 3"/>
    <property type="match status" value="1"/>
</dbReference>
<sequence>MLKSPLPEKSIVMRDKENSRSRKWKEMAIRGKQRGGANSGPGTGMEWSFVTTDSKLISRAWKGIPDCWRGAAWHAFLSSSAASRQIGKPDAELVSIYNELIERPSSDDVQIDLDVPRTISSHIMFRRRYRGGQRLLFRVLHSLALYFPEVGYVQGMASIAATLLCYYDEETAFVMMVRLWELRGLAQLYTAGFGGLMEALDEFETGWMKGNTISKKLNNLNIGPTAWGTRWYLTLFNYSIPFAAQLRIWDVFMLLGDPEPGSKTHFGGTLDVLHATSAAILDGLRTIILKSDFEEAMKNLTSFIPVKDEDLLMKVVKGEWKAKRRKFVGHF</sequence>
<proteinExistence type="predicted"/>
<evidence type="ECO:0000313" key="3">
    <source>
        <dbReference type="EMBL" id="KAA8900458.1"/>
    </source>
</evidence>
<feature type="region of interest" description="Disordered" evidence="1">
    <location>
        <begin position="1"/>
        <end position="22"/>
    </location>
</feature>
<comment type="caution">
    <text evidence="3">The sequence shown here is derived from an EMBL/GenBank/DDBJ whole genome shotgun (WGS) entry which is preliminary data.</text>
</comment>
<organism evidence="3 4">
    <name type="scientific">Sphaerosporella brunnea</name>
    <dbReference type="NCBI Taxonomy" id="1250544"/>
    <lineage>
        <taxon>Eukaryota</taxon>
        <taxon>Fungi</taxon>
        <taxon>Dikarya</taxon>
        <taxon>Ascomycota</taxon>
        <taxon>Pezizomycotina</taxon>
        <taxon>Pezizomycetes</taxon>
        <taxon>Pezizales</taxon>
        <taxon>Pyronemataceae</taxon>
        <taxon>Sphaerosporella</taxon>
    </lineage>
</organism>
<dbReference type="InterPro" id="IPR050302">
    <property type="entry name" value="Rab_GAP_TBC_domain"/>
</dbReference>
<protein>
    <submittedName>
        <fullName evidence="3">Rab-GTPase-TBC domain-containing protein</fullName>
    </submittedName>
</protein>
<dbReference type="Proteomes" id="UP000326924">
    <property type="component" value="Unassembled WGS sequence"/>
</dbReference>